<feature type="compositionally biased region" description="Basic and acidic residues" evidence="2">
    <location>
        <begin position="108"/>
        <end position="135"/>
    </location>
</feature>
<keyword evidence="4" id="KW-1185">Reference proteome</keyword>
<dbReference type="GeneTree" id="ENSGT00440000037341"/>
<evidence type="ECO:0000256" key="1">
    <source>
        <dbReference type="ARBA" id="ARBA00007218"/>
    </source>
</evidence>
<dbReference type="InParanoid" id="A0A3Q1GDK4"/>
<dbReference type="InterPro" id="IPR018797">
    <property type="entry name" value="FAM98"/>
</dbReference>
<feature type="region of interest" description="Disordered" evidence="2">
    <location>
        <begin position="321"/>
        <end position="373"/>
    </location>
</feature>
<organism evidence="3 4">
    <name type="scientific">Acanthochromis polyacanthus</name>
    <name type="common">spiny chromis</name>
    <dbReference type="NCBI Taxonomy" id="80966"/>
    <lineage>
        <taxon>Eukaryota</taxon>
        <taxon>Metazoa</taxon>
        <taxon>Chordata</taxon>
        <taxon>Craniata</taxon>
        <taxon>Vertebrata</taxon>
        <taxon>Euteleostomi</taxon>
        <taxon>Actinopterygii</taxon>
        <taxon>Neopterygii</taxon>
        <taxon>Teleostei</taxon>
        <taxon>Neoteleostei</taxon>
        <taxon>Acanthomorphata</taxon>
        <taxon>Ovalentaria</taxon>
        <taxon>Pomacentridae</taxon>
        <taxon>Acanthochromis</taxon>
    </lineage>
</organism>
<reference evidence="3" key="1">
    <citation type="submission" date="2025-08" db="UniProtKB">
        <authorList>
            <consortium name="Ensembl"/>
        </authorList>
    </citation>
    <scope>IDENTIFICATION</scope>
</reference>
<accession>A0A3Q1GDK4</accession>
<evidence type="ECO:0000256" key="2">
    <source>
        <dbReference type="SAM" id="MobiDB-lite"/>
    </source>
</evidence>
<dbReference type="PANTHER" id="PTHR31353:SF5">
    <property type="entry name" value="IM:7138535"/>
    <property type="match status" value="1"/>
</dbReference>
<dbReference type="Proteomes" id="UP000257200">
    <property type="component" value="Unplaced"/>
</dbReference>
<name>A0A3Q1GDK4_9TELE</name>
<dbReference type="Ensembl" id="ENSAPOT00000019147.1">
    <property type="protein sequence ID" value="ENSAPOP00000028721.1"/>
    <property type="gene ID" value="ENSAPOG00000014173.1"/>
</dbReference>
<protein>
    <submittedName>
        <fullName evidence="3">Protein FAM98B-like</fullName>
    </submittedName>
</protein>
<reference evidence="3" key="2">
    <citation type="submission" date="2025-09" db="UniProtKB">
        <authorList>
            <consortium name="Ensembl"/>
        </authorList>
    </citation>
    <scope>IDENTIFICATION</scope>
</reference>
<dbReference type="Pfam" id="PF10239">
    <property type="entry name" value="DUF2465"/>
    <property type="match status" value="1"/>
</dbReference>
<dbReference type="STRING" id="80966.ENSAPOP00000028721"/>
<dbReference type="GO" id="GO:0072669">
    <property type="term" value="C:tRNA-splicing ligase complex"/>
    <property type="evidence" value="ECO:0007669"/>
    <property type="project" value="TreeGrafter"/>
</dbReference>
<dbReference type="PANTHER" id="PTHR31353">
    <property type="entry name" value="FAM98"/>
    <property type="match status" value="1"/>
</dbReference>
<sequence length="373" mass="41857">MKRSAGTVSAIKALGYPGGSCLSQCSCDELPCPLLSWLAAELRTLCPELPDSNRTDDILLVGELRNLLSDMSSPLTVLTSEVLEPSILHNPTDFLVSELQAASIIKHKDLHPEEKTTAEESEKEQRVEGLSHEVSECCQESDNDDVSERRNAEMQAEWILLLHALDMDTSSQFEDVLSEVKSRLAQLPCGDITKPLLKNSLDTEQWMQVKKINKFLLEDYHCRRQMMIKRFQVTLESFAWGEKQKVKYGCNRSIMIKPNFPVQPVLYLQERRSALASVPPLASLASSSQVSPSLLLATREDQSFNDLIRAETNTSVYKTLMGSVPDRGGRPGEIEPPMPAWEDRRAKGNRWGQGGGHHQRHKFSGKKKKGKKE</sequence>
<evidence type="ECO:0000313" key="4">
    <source>
        <dbReference type="Proteomes" id="UP000257200"/>
    </source>
</evidence>
<proteinExistence type="inferred from homology"/>
<comment type="similarity">
    <text evidence="1">Belongs to the FAM98 family.</text>
</comment>
<evidence type="ECO:0000313" key="3">
    <source>
        <dbReference type="Ensembl" id="ENSAPOP00000028721.1"/>
    </source>
</evidence>
<dbReference type="AlphaFoldDB" id="A0A3Q1GDK4"/>
<feature type="region of interest" description="Disordered" evidence="2">
    <location>
        <begin position="108"/>
        <end position="144"/>
    </location>
</feature>
<feature type="compositionally biased region" description="Basic residues" evidence="2">
    <location>
        <begin position="357"/>
        <end position="373"/>
    </location>
</feature>